<sequence>MYRKSIYLSKFVVSLLFAGLLVFNWGPISAESQCQGLSKGQCESDSDCTWVSGYSKQDGTNVNAYCRAKPGKASGESHAVKKTKKDKEEDSDEHESKKKSKKDKDEDVKESKKAKKEKDKEDEDDSKKKSKKSKKDKDEDDDKESKKEKKSKKSKKDDDDDSKKSKKSKKKKKDD</sequence>
<name>A0A5F1ZV05_9LEPT</name>
<dbReference type="Proteomes" id="UP000297946">
    <property type="component" value="Unassembled WGS sequence"/>
</dbReference>
<evidence type="ECO:0000313" key="4">
    <source>
        <dbReference type="Proteomes" id="UP000297273"/>
    </source>
</evidence>
<feature type="region of interest" description="Disordered" evidence="1">
    <location>
        <begin position="67"/>
        <end position="175"/>
    </location>
</feature>
<reference evidence="2 5" key="2">
    <citation type="journal article" date="2019" name="PLoS Negl. Trop. Dis.">
        <title>Revisiting the worldwide diversity of Leptospira species in the environment.</title>
        <authorList>
            <person name="Vincent A.T."/>
            <person name="Schiettekatte O."/>
            <person name="Bourhy P."/>
            <person name="Veyrier F.J."/>
            <person name="Picardeau M."/>
        </authorList>
    </citation>
    <scope>NUCLEOTIDE SEQUENCE [LARGE SCALE GENOMIC DNA]</scope>
    <source>
        <strain evidence="3">201702690</strain>
        <strain evidence="2 5">SSW18</strain>
    </source>
</reference>
<evidence type="ECO:0000313" key="2">
    <source>
        <dbReference type="EMBL" id="TGK02913.1"/>
    </source>
</evidence>
<dbReference type="EMBL" id="RQER01000004">
    <property type="protein sequence ID" value="TGK02913.1"/>
    <property type="molecule type" value="Genomic_DNA"/>
</dbReference>
<evidence type="ECO:0000256" key="1">
    <source>
        <dbReference type="SAM" id="MobiDB-lite"/>
    </source>
</evidence>
<comment type="caution">
    <text evidence="2">The sequence shown here is derived from an EMBL/GenBank/DDBJ whole genome shotgun (WGS) entry which is preliminary data.</text>
</comment>
<proteinExistence type="predicted"/>
<organism evidence="2 5">
    <name type="scientific">Leptospira langatensis</name>
    <dbReference type="NCBI Taxonomy" id="2484983"/>
    <lineage>
        <taxon>Bacteria</taxon>
        <taxon>Pseudomonadati</taxon>
        <taxon>Spirochaetota</taxon>
        <taxon>Spirochaetia</taxon>
        <taxon>Leptospirales</taxon>
        <taxon>Leptospiraceae</taxon>
        <taxon>Leptospira</taxon>
    </lineage>
</organism>
<evidence type="ECO:0000313" key="5">
    <source>
        <dbReference type="Proteomes" id="UP000297946"/>
    </source>
</evidence>
<dbReference type="AlphaFoldDB" id="A0A5F1ZV05"/>
<accession>A0A5F1ZV05</accession>
<evidence type="ECO:0000313" key="3">
    <source>
        <dbReference type="EMBL" id="TGL41668.1"/>
    </source>
</evidence>
<dbReference type="EMBL" id="RQGC01000004">
    <property type="protein sequence ID" value="TGL41668.1"/>
    <property type="molecule type" value="Genomic_DNA"/>
</dbReference>
<gene>
    <name evidence="2" type="ORF">EHO57_06285</name>
    <name evidence="3" type="ORF">EHQ53_05450</name>
</gene>
<dbReference type="RefSeq" id="WP_135643876.1">
    <property type="nucleotide sequence ID" value="NZ_RQER01000004.1"/>
</dbReference>
<dbReference type="Proteomes" id="UP000297273">
    <property type="component" value="Unassembled WGS sequence"/>
</dbReference>
<dbReference type="OrthoDB" id="346235at2"/>
<keyword evidence="4" id="KW-1185">Reference proteome</keyword>
<feature type="compositionally biased region" description="Basic and acidic residues" evidence="1">
    <location>
        <begin position="102"/>
        <end position="119"/>
    </location>
</feature>
<protein>
    <submittedName>
        <fullName evidence="2">Uncharacterized protein</fullName>
    </submittedName>
</protein>
<reference evidence="3" key="1">
    <citation type="submission" date="2018-10" db="EMBL/GenBank/DDBJ databases">
        <authorList>
            <person name="Vincent A.T."/>
            <person name="Schiettekatte O."/>
            <person name="Bourhy P."/>
            <person name="Veyrier F.J."/>
            <person name="Picardeau M."/>
        </authorList>
    </citation>
    <scope>NUCLEOTIDE SEQUENCE</scope>
    <source>
        <strain evidence="3">201702690</strain>
    </source>
</reference>
<feature type="compositionally biased region" description="Basic residues" evidence="1">
    <location>
        <begin position="164"/>
        <end position="175"/>
    </location>
</feature>